<evidence type="ECO:0000313" key="1">
    <source>
        <dbReference type="EMBL" id="MBJ7600116.1"/>
    </source>
</evidence>
<dbReference type="EMBL" id="JAEKNR010000188">
    <property type="protein sequence ID" value="MBJ7600116.1"/>
    <property type="molecule type" value="Genomic_DNA"/>
</dbReference>
<name>A0A934K206_9BACT</name>
<gene>
    <name evidence="1" type="ORF">JF922_18830</name>
</gene>
<dbReference type="Proteomes" id="UP000612893">
    <property type="component" value="Unassembled WGS sequence"/>
</dbReference>
<accession>A0A934K206</accession>
<comment type="caution">
    <text evidence="1">The sequence shown here is derived from an EMBL/GenBank/DDBJ whole genome shotgun (WGS) entry which is preliminary data.</text>
</comment>
<dbReference type="AlphaFoldDB" id="A0A934K206"/>
<proteinExistence type="predicted"/>
<organism evidence="1 2">
    <name type="scientific">Candidatus Nephthysia bennettiae</name>
    <dbReference type="NCBI Taxonomy" id="3127016"/>
    <lineage>
        <taxon>Bacteria</taxon>
        <taxon>Bacillati</taxon>
        <taxon>Candidatus Dormiibacterota</taxon>
        <taxon>Candidatus Dormibacteria</taxon>
        <taxon>Candidatus Dormibacterales</taxon>
        <taxon>Candidatus Dormibacteraceae</taxon>
        <taxon>Candidatus Nephthysia</taxon>
    </lineage>
</organism>
<protein>
    <recommendedName>
        <fullName evidence="3">DUF1059 domain-containing protein</fullName>
    </recommendedName>
</protein>
<reference evidence="1" key="1">
    <citation type="submission" date="2020-10" db="EMBL/GenBank/DDBJ databases">
        <title>Ca. Dormibacterota MAGs.</title>
        <authorList>
            <person name="Montgomery K."/>
        </authorList>
    </citation>
    <scope>NUCLEOTIDE SEQUENCE [LARGE SCALE GENOMIC DNA]</scope>
    <source>
        <strain evidence="1">SC8812_S17_10</strain>
    </source>
</reference>
<evidence type="ECO:0000313" key="2">
    <source>
        <dbReference type="Proteomes" id="UP000612893"/>
    </source>
</evidence>
<dbReference type="RefSeq" id="WP_338203818.1">
    <property type="nucleotide sequence ID" value="NZ_JAEKNR010000188.1"/>
</dbReference>
<keyword evidence="2" id="KW-1185">Reference proteome</keyword>
<sequence>MITVECAPTSHGWDCDVEISEGDRSSRHNVRVSPEDLERWGRPGENDPDSLVERTFEFLLRHEGPEQILKSFELEVVGRFFPDFDEEMRRR</sequence>
<evidence type="ECO:0008006" key="3">
    <source>
        <dbReference type="Google" id="ProtNLM"/>
    </source>
</evidence>